<comment type="caution">
    <text evidence="1">The sequence shown here is derived from an EMBL/GenBank/DDBJ whole genome shotgun (WGS) entry which is preliminary data.</text>
</comment>
<protein>
    <submittedName>
        <fullName evidence="1">Uncharacterized protein</fullName>
    </submittedName>
</protein>
<reference evidence="1" key="1">
    <citation type="submission" date="2021-12" db="EMBL/GenBank/DDBJ databases">
        <authorList>
            <person name="Rodrigo-Torres L."/>
            <person name="Arahal R. D."/>
            <person name="Lucena T."/>
        </authorList>
    </citation>
    <scope>NUCLEOTIDE SEQUENCE</scope>
    <source>
        <strain evidence="1">CECT 8419</strain>
    </source>
</reference>
<dbReference type="Proteomes" id="UP000837803">
    <property type="component" value="Unassembled WGS sequence"/>
</dbReference>
<organism evidence="1 2">
    <name type="scientific">Neolewinella maritima</name>
    <dbReference type="NCBI Taxonomy" id="1383882"/>
    <lineage>
        <taxon>Bacteria</taxon>
        <taxon>Pseudomonadati</taxon>
        <taxon>Bacteroidota</taxon>
        <taxon>Saprospiria</taxon>
        <taxon>Saprospirales</taxon>
        <taxon>Lewinellaceae</taxon>
        <taxon>Neolewinella</taxon>
    </lineage>
</organism>
<keyword evidence="2" id="KW-1185">Reference proteome</keyword>
<dbReference type="RefSeq" id="WP_238751143.1">
    <property type="nucleotide sequence ID" value="NZ_CAKLPZ010000002.1"/>
</dbReference>
<proteinExistence type="predicted"/>
<name>A0ABM9B1U3_9BACT</name>
<dbReference type="PROSITE" id="PS51257">
    <property type="entry name" value="PROKAR_LIPOPROTEIN"/>
    <property type="match status" value="1"/>
</dbReference>
<accession>A0ABM9B1U3</accession>
<sequence>MRYLLASLLGLCLFSGCPSTGNGDRLFDITYEPIDFVVPAGQVSPQLFVVSRANMITRFIPTLDASAFTADDVDQVGGIRARVVSLSGEDFREIDRVELRVCPTSERQCSVADIMYSVDHQGRRQQVINLNPGLRNFRSLYLQDETVRMEVVFYPLGVTSQNIETRLEWTIGAIGGL</sequence>
<evidence type="ECO:0000313" key="1">
    <source>
        <dbReference type="EMBL" id="CAH1001297.1"/>
    </source>
</evidence>
<gene>
    <name evidence="1" type="ORF">LEM8419_02198</name>
</gene>
<evidence type="ECO:0000313" key="2">
    <source>
        <dbReference type="Proteomes" id="UP000837803"/>
    </source>
</evidence>
<dbReference type="EMBL" id="CAKLPZ010000002">
    <property type="protein sequence ID" value="CAH1001297.1"/>
    <property type="molecule type" value="Genomic_DNA"/>
</dbReference>